<protein>
    <submittedName>
        <fullName evidence="1">DUF1476 domain-containing protein</fullName>
    </submittedName>
</protein>
<sequence>MGRLFEERERAAELMFARDEEARFIARCRRMRGLASFVADKLGVDGQTAEAYAVELIGALVQGMKDDALLLRVQADLAANGVSESLPTLRAALDRATAQALLDGGAIASREVRPAGSGFGAR</sequence>
<gene>
    <name evidence="1" type="ORF">F6X51_14215</name>
</gene>
<dbReference type="Gene3D" id="1.10.790.20">
    <property type="entry name" value="Domain of unknown function DUF1476"/>
    <property type="match status" value="1"/>
</dbReference>
<comment type="caution">
    <text evidence="1">The sequence shown here is derived from an EMBL/GenBank/DDBJ whole genome shotgun (WGS) entry which is preliminary data.</text>
</comment>
<dbReference type="AlphaFoldDB" id="A0A6N6MV47"/>
<dbReference type="Proteomes" id="UP000441523">
    <property type="component" value="Unassembled WGS sequence"/>
</dbReference>
<evidence type="ECO:0000313" key="2">
    <source>
        <dbReference type="Proteomes" id="UP000441523"/>
    </source>
</evidence>
<dbReference type="InterPro" id="IPR009945">
    <property type="entry name" value="ATPase_inh_sub_z"/>
</dbReference>
<accession>A0A6N6MV47</accession>
<name>A0A6N6MV47_9HYPH</name>
<evidence type="ECO:0000313" key="1">
    <source>
        <dbReference type="EMBL" id="KAB1072758.1"/>
    </source>
</evidence>
<dbReference type="RefSeq" id="WP_150964333.1">
    <property type="nucleotide sequence ID" value="NZ_VZZJ01000011.1"/>
</dbReference>
<dbReference type="Pfam" id="PF07345">
    <property type="entry name" value="ATPaseInh_sub_z"/>
    <property type="match status" value="1"/>
</dbReference>
<keyword evidence="2" id="KW-1185">Reference proteome</keyword>
<proteinExistence type="predicted"/>
<organism evidence="1 2">
    <name type="scientific">Methylobacterium planeticum</name>
    <dbReference type="NCBI Taxonomy" id="2615211"/>
    <lineage>
        <taxon>Bacteria</taxon>
        <taxon>Pseudomonadati</taxon>
        <taxon>Pseudomonadota</taxon>
        <taxon>Alphaproteobacteria</taxon>
        <taxon>Hyphomicrobiales</taxon>
        <taxon>Methylobacteriaceae</taxon>
        <taxon>Methylobacterium</taxon>
    </lineage>
</organism>
<reference evidence="1 2" key="1">
    <citation type="submission" date="2019-09" db="EMBL/GenBank/DDBJ databases">
        <title>YIM 132548 draft genome.</title>
        <authorList>
            <person name="Jiang L."/>
        </authorList>
    </citation>
    <scope>NUCLEOTIDE SEQUENCE [LARGE SCALE GENOMIC DNA]</scope>
    <source>
        <strain evidence="1 2">YIM 132548</strain>
    </source>
</reference>
<dbReference type="EMBL" id="VZZJ01000011">
    <property type="protein sequence ID" value="KAB1072758.1"/>
    <property type="molecule type" value="Genomic_DNA"/>
</dbReference>
<dbReference type="InterPro" id="IPR038293">
    <property type="entry name" value="ATPase_inh_sub_z_sf"/>
</dbReference>